<dbReference type="Pfam" id="PF13193">
    <property type="entry name" value="AMP-binding_C"/>
    <property type="match status" value="1"/>
</dbReference>
<comment type="catalytic activity">
    <reaction evidence="8">
        <text>12-hydroxy-(5Z,8Z,10E,14Z)-eicosatetraenoate + ATP + CoA = 12-hydroxy-(5Z,8Z,10E,14Z)-eicosatetraenoyl-CoA + AMP + diphosphate</text>
        <dbReference type="Rhea" id="RHEA:52112"/>
        <dbReference type="ChEBI" id="CHEBI:30616"/>
        <dbReference type="ChEBI" id="CHEBI:33019"/>
        <dbReference type="ChEBI" id="CHEBI:57287"/>
        <dbReference type="ChEBI" id="CHEBI:90718"/>
        <dbReference type="ChEBI" id="CHEBI:136408"/>
        <dbReference type="ChEBI" id="CHEBI:456215"/>
    </reaction>
    <physiologicalReaction direction="left-to-right" evidence="8">
        <dbReference type="Rhea" id="RHEA:52113"/>
    </physiologicalReaction>
</comment>
<dbReference type="RefSeq" id="XP_014663211.1">
    <property type="nucleotide sequence ID" value="XM_014807725.1"/>
</dbReference>
<evidence type="ECO:0000256" key="6">
    <source>
        <dbReference type="ARBA" id="ARBA00024469"/>
    </source>
</evidence>
<dbReference type="RefSeq" id="XP_014663192.1">
    <property type="nucleotide sequence ID" value="XM_014807706.1"/>
</dbReference>
<evidence type="ECO:0000256" key="10">
    <source>
        <dbReference type="ARBA" id="ARBA00024548"/>
    </source>
</evidence>
<evidence type="ECO:0000256" key="1">
    <source>
        <dbReference type="ARBA" id="ARBA00006432"/>
    </source>
</evidence>
<evidence type="ECO:0000256" key="8">
    <source>
        <dbReference type="ARBA" id="ARBA00024495"/>
    </source>
</evidence>
<evidence type="ECO:0000256" key="14">
    <source>
        <dbReference type="SAM" id="Phobius"/>
    </source>
</evidence>
<evidence type="ECO:0000259" key="16">
    <source>
        <dbReference type="Pfam" id="PF13193"/>
    </source>
</evidence>
<comment type="similarity">
    <text evidence="1 13">Belongs to the ATP-dependent AMP-binding enzyme family.</text>
</comment>
<gene>
    <name evidence="18 19 20" type="primary">LOC106805927</name>
</gene>
<comment type="catalytic activity">
    <reaction evidence="9">
        <text>15-hydroxy-(5Z,8Z,11Z,13E)-eicosatetraenoate + ATP + CoA = 15-hydroxy-(5Z,8Z,11Z,13E)-eicosatetraenoyl-CoA + AMP + diphosphate</text>
        <dbReference type="Rhea" id="RHEA:52116"/>
        <dbReference type="ChEBI" id="CHEBI:30616"/>
        <dbReference type="ChEBI" id="CHEBI:33019"/>
        <dbReference type="ChEBI" id="CHEBI:57287"/>
        <dbReference type="ChEBI" id="CHEBI:78832"/>
        <dbReference type="ChEBI" id="CHEBI:136409"/>
        <dbReference type="ChEBI" id="CHEBI:456215"/>
    </reaction>
    <physiologicalReaction direction="left-to-right" evidence="9">
        <dbReference type="Rhea" id="RHEA:52117"/>
    </physiologicalReaction>
</comment>
<evidence type="ECO:0000259" key="15">
    <source>
        <dbReference type="Pfam" id="PF00501"/>
    </source>
</evidence>
<dbReference type="Pfam" id="PF00501">
    <property type="entry name" value="AMP-binding"/>
    <property type="match status" value="1"/>
</dbReference>
<dbReference type="InterPro" id="IPR020845">
    <property type="entry name" value="AMP-binding_CS"/>
</dbReference>
<reference evidence="18 19" key="1">
    <citation type="submission" date="2025-05" db="UniProtKB">
        <authorList>
            <consortium name="RefSeq"/>
        </authorList>
    </citation>
    <scope>IDENTIFICATION</scope>
</reference>
<keyword evidence="14" id="KW-1133">Transmembrane helix</keyword>
<dbReference type="InterPro" id="IPR042099">
    <property type="entry name" value="ANL_N_sf"/>
</dbReference>
<evidence type="ECO:0000256" key="5">
    <source>
        <dbReference type="ARBA" id="ARBA00022840"/>
    </source>
</evidence>
<dbReference type="InterPro" id="IPR045311">
    <property type="entry name" value="LC-FACS_euk"/>
</dbReference>
<keyword evidence="2 13" id="KW-0436">Ligase</keyword>
<dbReference type="GeneID" id="106805927"/>
<evidence type="ECO:0000256" key="2">
    <source>
        <dbReference type="ARBA" id="ARBA00022598"/>
    </source>
</evidence>
<keyword evidence="4 13" id="KW-0276">Fatty acid metabolism</keyword>
<evidence type="ECO:0000256" key="3">
    <source>
        <dbReference type="ARBA" id="ARBA00022741"/>
    </source>
</evidence>
<dbReference type="InterPro" id="IPR025110">
    <property type="entry name" value="AMP-bd_C"/>
</dbReference>
<dbReference type="Proteomes" id="UP000695022">
    <property type="component" value="Unplaced"/>
</dbReference>
<evidence type="ECO:0000256" key="9">
    <source>
        <dbReference type="ARBA" id="ARBA00024532"/>
    </source>
</evidence>
<keyword evidence="17" id="KW-1185">Reference proteome</keyword>
<feature type="domain" description="AMP-binding enzyme C-terminal" evidence="16">
    <location>
        <begin position="556"/>
        <end position="591"/>
    </location>
</feature>
<feature type="transmembrane region" description="Helical" evidence="14">
    <location>
        <begin position="6"/>
        <end position="31"/>
    </location>
</feature>
<dbReference type="CDD" id="cd05927">
    <property type="entry name" value="LC-FACS_euk"/>
    <property type="match status" value="1"/>
</dbReference>
<proteinExistence type="inferred from homology"/>
<evidence type="ECO:0000256" key="7">
    <source>
        <dbReference type="ARBA" id="ARBA00024484"/>
    </source>
</evidence>
<dbReference type="EC" id="6.2.1.3" evidence="13"/>
<evidence type="ECO:0000313" key="18">
    <source>
        <dbReference type="RefSeq" id="XP_014663192.1"/>
    </source>
</evidence>
<evidence type="ECO:0000313" key="17">
    <source>
        <dbReference type="Proteomes" id="UP000695022"/>
    </source>
</evidence>
<feature type="domain" description="AMP-dependent synthetase/ligase" evidence="15">
    <location>
        <begin position="102"/>
        <end position="504"/>
    </location>
</feature>
<evidence type="ECO:0000256" key="4">
    <source>
        <dbReference type="ARBA" id="ARBA00022832"/>
    </source>
</evidence>
<dbReference type="SUPFAM" id="SSF56801">
    <property type="entry name" value="Acetyl-CoA synthetase-like"/>
    <property type="match status" value="1"/>
</dbReference>
<dbReference type="PROSITE" id="PS00455">
    <property type="entry name" value="AMP_BINDING"/>
    <property type="match status" value="1"/>
</dbReference>
<keyword evidence="3 13" id="KW-0547">Nucleotide-binding</keyword>
<keyword evidence="14" id="KW-0812">Transmembrane</keyword>
<accession>A0ABM1DTE0</accession>
<dbReference type="Gene3D" id="3.40.50.12780">
    <property type="entry name" value="N-terminal domain of ligase-like"/>
    <property type="match status" value="1"/>
</dbReference>
<sequence>MDLEKYASYIGGTAGLVGIGAATAASALYLATRPSPIVPLIDLNRQSLEMSDGSNISRFCSRDGKLIRYLFDDGKTLHECFKRGERVSQNGPAYGYRAEKDSPYKWLSYSEILTHATNLGSGLIQKGLAPRPATFIGLYSQNRIEWVVTEQACYMYSMVIVPLYDTLGPDACSFIIDQAEIGTVICDTEQKAERLIRDAKQTRSLQRIVLMCTVLPALAEKAKRAQVELLSFTELQQIGREKQHSPVPCKPQDLATVCYTSGTTGTPKGVMLTHENVVSCSAACLLHLGSLITECREVMISYLPLAHMLERIVQCCVYSIGGCIGFYRGDIKCLLDDVKELRPTIFPVVPRLLNRIYDKVLQGVRGSRFKSMLFHLALRAKLAEMKRGIIRNNSIWDKLVFSKVQAMMGGRVSFMVTGSAPVADNVLSFIRCAVGCAVLEGYGQTECVAPCTLTTYGDNTPGHVGPPLPCNQIKLVDVQEMEYFAHEGKGEVCIRGPNVFIGYFRDPRKTAEALDEQGWLHTGDIGEWMPNGTLRIVDRKKHIFKLAQGEYVAAEKIENVYHRCPLVAQIYVHGDSLKSCLVGIVVPDPDVLPRFSTQNGIEGENMHDWCQNKDIKKIIFNDLISAGKEAALCSFEQVKEIYLHPELFSVENNLLTPTFKSKRPALAQFFRPQIDTMYSNLE</sequence>
<comment type="catalytic activity">
    <reaction evidence="10">
        <text>(5Z,8Z,11Z,14Z)-eicosatetraenoate + ATP + CoA = (5Z,8Z,11Z,14Z)-eicosatetraenoyl-CoA + AMP + diphosphate</text>
        <dbReference type="Rhea" id="RHEA:19713"/>
        <dbReference type="ChEBI" id="CHEBI:30616"/>
        <dbReference type="ChEBI" id="CHEBI:32395"/>
        <dbReference type="ChEBI" id="CHEBI:33019"/>
        <dbReference type="ChEBI" id="CHEBI:57287"/>
        <dbReference type="ChEBI" id="CHEBI:57368"/>
        <dbReference type="ChEBI" id="CHEBI:456215"/>
        <dbReference type="EC" id="6.2.1.15"/>
    </reaction>
    <physiologicalReaction direction="left-to-right" evidence="10">
        <dbReference type="Rhea" id="RHEA:19714"/>
    </physiologicalReaction>
</comment>
<comment type="catalytic activity">
    <reaction evidence="12">
        <text>hexadecanoate + ATP + CoA = hexadecanoyl-CoA + AMP + diphosphate</text>
        <dbReference type="Rhea" id="RHEA:30751"/>
        <dbReference type="ChEBI" id="CHEBI:7896"/>
        <dbReference type="ChEBI" id="CHEBI:30616"/>
        <dbReference type="ChEBI" id="CHEBI:33019"/>
        <dbReference type="ChEBI" id="CHEBI:57287"/>
        <dbReference type="ChEBI" id="CHEBI:57379"/>
        <dbReference type="ChEBI" id="CHEBI:456215"/>
    </reaction>
    <physiologicalReaction direction="left-to-right" evidence="12">
        <dbReference type="Rhea" id="RHEA:30752"/>
    </physiologicalReaction>
</comment>
<name>A0ABM1DTE0_PRICU</name>
<keyword evidence="14" id="KW-0472">Membrane</keyword>
<comment type="catalytic activity">
    <reaction evidence="6">
        <text>5-hydroxy-(6E,8Z,11Z,14Z)-eicosatetraenoate + ATP + CoA = 5-hydroxy-(6E,8Z,11Z,14Z)-eicosatetraenoyl-CoA + AMP + diphosphate</text>
        <dbReference type="Rhea" id="RHEA:52108"/>
        <dbReference type="ChEBI" id="CHEBI:30616"/>
        <dbReference type="ChEBI" id="CHEBI:33019"/>
        <dbReference type="ChEBI" id="CHEBI:57287"/>
        <dbReference type="ChEBI" id="CHEBI:65341"/>
        <dbReference type="ChEBI" id="CHEBI:136407"/>
        <dbReference type="ChEBI" id="CHEBI:456215"/>
    </reaction>
    <physiologicalReaction direction="left-to-right" evidence="6">
        <dbReference type="Rhea" id="RHEA:52109"/>
    </physiologicalReaction>
</comment>
<organism evidence="17 20">
    <name type="scientific">Priapulus caudatus</name>
    <name type="common">Priapulid worm</name>
    <dbReference type="NCBI Taxonomy" id="37621"/>
    <lineage>
        <taxon>Eukaryota</taxon>
        <taxon>Metazoa</taxon>
        <taxon>Ecdysozoa</taxon>
        <taxon>Scalidophora</taxon>
        <taxon>Priapulida</taxon>
        <taxon>Priapulimorpha</taxon>
        <taxon>Priapulimorphida</taxon>
        <taxon>Priapulidae</taxon>
        <taxon>Priapulus</taxon>
    </lineage>
</organism>
<evidence type="ECO:0000256" key="13">
    <source>
        <dbReference type="RuleBase" id="RU369030"/>
    </source>
</evidence>
<dbReference type="PANTHER" id="PTHR43272">
    <property type="entry name" value="LONG-CHAIN-FATTY-ACID--COA LIGASE"/>
    <property type="match status" value="1"/>
</dbReference>
<evidence type="ECO:0000256" key="11">
    <source>
        <dbReference type="ARBA" id="ARBA00024565"/>
    </source>
</evidence>
<protein>
    <recommendedName>
        <fullName evidence="13">Long-chain-fatty-acid--CoA ligase</fullName>
        <ecNumber evidence="13">6.2.1.3</ecNumber>
    </recommendedName>
</protein>
<evidence type="ECO:0000313" key="19">
    <source>
        <dbReference type="RefSeq" id="XP_014663202.1"/>
    </source>
</evidence>
<evidence type="ECO:0000313" key="20">
    <source>
        <dbReference type="RefSeq" id="XP_014663211.1"/>
    </source>
</evidence>
<dbReference type="InterPro" id="IPR000873">
    <property type="entry name" value="AMP-dep_synth/lig_dom"/>
</dbReference>
<keyword evidence="13" id="KW-0443">Lipid metabolism</keyword>
<comment type="catalytic activity">
    <reaction evidence="11">
        <text>(E)-hexadec-2-enoate + ATP + CoA = (2E)-hexadecenoyl-CoA + AMP + diphosphate</text>
        <dbReference type="Rhea" id="RHEA:36139"/>
        <dbReference type="ChEBI" id="CHEBI:30616"/>
        <dbReference type="ChEBI" id="CHEBI:33019"/>
        <dbReference type="ChEBI" id="CHEBI:57287"/>
        <dbReference type="ChEBI" id="CHEBI:61526"/>
        <dbReference type="ChEBI" id="CHEBI:72745"/>
        <dbReference type="ChEBI" id="CHEBI:456215"/>
    </reaction>
    <physiologicalReaction direction="left-to-right" evidence="11">
        <dbReference type="Rhea" id="RHEA:36140"/>
    </physiologicalReaction>
</comment>
<dbReference type="PANTHER" id="PTHR43272:SF107">
    <property type="entry name" value="LONG-CHAIN-FATTY-ACID--COA LIGASE 5"/>
    <property type="match status" value="1"/>
</dbReference>
<evidence type="ECO:0000256" key="12">
    <source>
        <dbReference type="ARBA" id="ARBA00049139"/>
    </source>
</evidence>
<comment type="catalytic activity">
    <reaction evidence="7">
        <text>a long-chain fatty acid + ATP + CoA = a long-chain fatty acyl-CoA + AMP + diphosphate</text>
        <dbReference type="Rhea" id="RHEA:15421"/>
        <dbReference type="ChEBI" id="CHEBI:30616"/>
        <dbReference type="ChEBI" id="CHEBI:33019"/>
        <dbReference type="ChEBI" id="CHEBI:57287"/>
        <dbReference type="ChEBI" id="CHEBI:57560"/>
        <dbReference type="ChEBI" id="CHEBI:83139"/>
        <dbReference type="ChEBI" id="CHEBI:456215"/>
        <dbReference type="EC" id="6.2.1.3"/>
    </reaction>
    <physiologicalReaction direction="left-to-right" evidence="7">
        <dbReference type="Rhea" id="RHEA:15422"/>
    </physiologicalReaction>
</comment>
<comment type="function">
    <text evidence="13">Catalyzes the conversion of long-chain fatty acids to their active form acyl-CoAs for both synthesis of cellular lipids, and degradation via beta-oxidation.</text>
</comment>
<dbReference type="RefSeq" id="XP_014663202.1">
    <property type="nucleotide sequence ID" value="XM_014807716.1"/>
</dbReference>
<keyword evidence="5 13" id="KW-0067">ATP-binding</keyword>